<accession>A0ABY3SKP1</accession>
<keyword evidence="2" id="KW-1185">Reference proteome</keyword>
<evidence type="ECO:0000313" key="1">
    <source>
        <dbReference type="EMBL" id="UJF34619.1"/>
    </source>
</evidence>
<dbReference type="EMBL" id="CP090978">
    <property type="protein sequence ID" value="UJF34619.1"/>
    <property type="molecule type" value="Genomic_DNA"/>
</dbReference>
<reference evidence="1 2" key="1">
    <citation type="journal article" date="2024" name="Int. J. Syst. Evol. Microbiol.">
        <title>Paenibacillus hexagrammi sp. nov., a novel bacterium isolated from the gut content of Hexagrammos agrammus.</title>
        <authorList>
            <person name="Jung H.K."/>
            <person name="Kim D.G."/>
            <person name="Zin H."/>
            <person name="Park J."/>
            <person name="Jung H."/>
            <person name="Kim Y.O."/>
            <person name="Kong H.J."/>
            <person name="Kim J.W."/>
            <person name="Kim Y.S."/>
        </authorList>
    </citation>
    <scope>NUCLEOTIDE SEQUENCE [LARGE SCALE GENOMIC DNA]</scope>
    <source>
        <strain evidence="1 2">YPD9-1</strain>
    </source>
</reference>
<name>A0ABY3SKP1_9BACL</name>
<evidence type="ECO:0008006" key="3">
    <source>
        <dbReference type="Google" id="ProtNLM"/>
    </source>
</evidence>
<sequence>MHMLLDHQIQDLLDHLHDEEDELLKRFDFTLEGRRLSKAESLQFIQFMKEQLNKKVGYN</sequence>
<gene>
    <name evidence="1" type="ORF">L0M14_05435</name>
</gene>
<evidence type="ECO:0000313" key="2">
    <source>
        <dbReference type="Proteomes" id="UP001649230"/>
    </source>
</evidence>
<dbReference type="RefSeq" id="WP_235121193.1">
    <property type="nucleotide sequence ID" value="NZ_CP090978.1"/>
</dbReference>
<dbReference type="Proteomes" id="UP001649230">
    <property type="component" value="Chromosome"/>
</dbReference>
<protein>
    <recommendedName>
        <fullName evidence="3">Antirepressor AbbA</fullName>
    </recommendedName>
</protein>
<proteinExistence type="predicted"/>
<organism evidence="1 2">
    <name type="scientific">Paenibacillus hexagrammi</name>
    <dbReference type="NCBI Taxonomy" id="2908839"/>
    <lineage>
        <taxon>Bacteria</taxon>
        <taxon>Bacillati</taxon>
        <taxon>Bacillota</taxon>
        <taxon>Bacilli</taxon>
        <taxon>Bacillales</taxon>
        <taxon>Paenibacillaceae</taxon>
        <taxon>Paenibacillus</taxon>
    </lineage>
</organism>